<reference evidence="3" key="2">
    <citation type="submission" date="2015-01" db="EMBL/GenBank/DDBJ databases">
        <title>Evolutionary Origins and Diversification of the Mycorrhizal Mutualists.</title>
        <authorList>
            <consortium name="DOE Joint Genome Institute"/>
            <consortium name="Mycorrhizal Genomics Consortium"/>
            <person name="Kohler A."/>
            <person name="Kuo A."/>
            <person name="Nagy L.G."/>
            <person name="Floudas D."/>
            <person name="Copeland A."/>
            <person name="Barry K.W."/>
            <person name="Cichocki N."/>
            <person name="Veneault-Fourrey C."/>
            <person name="LaButti K."/>
            <person name="Lindquist E.A."/>
            <person name="Lipzen A."/>
            <person name="Lundell T."/>
            <person name="Morin E."/>
            <person name="Murat C."/>
            <person name="Riley R."/>
            <person name="Ohm R."/>
            <person name="Sun H."/>
            <person name="Tunlid A."/>
            <person name="Henrissat B."/>
            <person name="Grigoriev I.V."/>
            <person name="Hibbett D.S."/>
            <person name="Martin F."/>
        </authorList>
    </citation>
    <scope>NUCLEOTIDE SEQUENCE [LARGE SCALE GENOMIC DNA]</scope>
    <source>
        <strain evidence="3">441</strain>
    </source>
</reference>
<evidence type="ECO:0000313" key="3">
    <source>
        <dbReference type="Proteomes" id="UP000054018"/>
    </source>
</evidence>
<dbReference type="HOGENOM" id="CLU_2886701_0_0_1"/>
<dbReference type="Proteomes" id="UP000054018">
    <property type="component" value="Unassembled WGS sequence"/>
</dbReference>
<proteinExistence type="predicted"/>
<evidence type="ECO:0000313" key="2">
    <source>
        <dbReference type="EMBL" id="KIK24763.1"/>
    </source>
</evidence>
<gene>
    <name evidence="2" type="ORF">PISMIDRAFT_677850</name>
</gene>
<dbReference type="EMBL" id="KN833713">
    <property type="protein sequence ID" value="KIK24763.1"/>
    <property type="molecule type" value="Genomic_DNA"/>
</dbReference>
<keyword evidence="3" id="KW-1185">Reference proteome</keyword>
<sequence length="63" mass="6310">MRKRRSLVPRAGSPSPGLSGSGVASPTTSTTNGTSGPSAKTDGASGSVKAMYKGRKRSSDKQA</sequence>
<feature type="region of interest" description="Disordered" evidence="1">
    <location>
        <begin position="1"/>
        <end position="63"/>
    </location>
</feature>
<accession>A0A0C9ZYF2</accession>
<evidence type="ECO:0000256" key="1">
    <source>
        <dbReference type="SAM" id="MobiDB-lite"/>
    </source>
</evidence>
<protein>
    <submittedName>
        <fullName evidence="2">Uncharacterized protein</fullName>
    </submittedName>
</protein>
<dbReference type="AlphaFoldDB" id="A0A0C9ZYF2"/>
<name>A0A0C9ZYF2_9AGAM</name>
<feature type="compositionally biased region" description="Low complexity" evidence="1">
    <location>
        <begin position="9"/>
        <end position="38"/>
    </location>
</feature>
<reference evidence="2 3" key="1">
    <citation type="submission" date="2014-04" db="EMBL/GenBank/DDBJ databases">
        <authorList>
            <consortium name="DOE Joint Genome Institute"/>
            <person name="Kuo A."/>
            <person name="Kohler A."/>
            <person name="Costa M.D."/>
            <person name="Nagy L.G."/>
            <person name="Floudas D."/>
            <person name="Copeland A."/>
            <person name="Barry K.W."/>
            <person name="Cichocki N."/>
            <person name="Veneault-Fourrey C."/>
            <person name="LaButti K."/>
            <person name="Lindquist E.A."/>
            <person name="Lipzen A."/>
            <person name="Lundell T."/>
            <person name="Morin E."/>
            <person name="Murat C."/>
            <person name="Sun H."/>
            <person name="Tunlid A."/>
            <person name="Henrissat B."/>
            <person name="Grigoriev I.V."/>
            <person name="Hibbett D.S."/>
            <person name="Martin F."/>
            <person name="Nordberg H.P."/>
            <person name="Cantor M.N."/>
            <person name="Hua S.X."/>
        </authorList>
    </citation>
    <scope>NUCLEOTIDE SEQUENCE [LARGE SCALE GENOMIC DNA]</scope>
    <source>
        <strain evidence="2 3">441</strain>
    </source>
</reference>
<organism evidence="2 3">
    <name type="scientific">Pisolithus microcarpus 441</name>
    <dbReference type="NCBI Taxonomy" id="765257"/>
    <lineage>
        <taxon>Eukaryota</taxon>
        <taxon>Fungi</taxon>
        <taxon>Dikarya</taxon>
        <taxon>Basidiomycota</taxon>
        <taxon>Agaricomycotina</taxon>
        <taxon>Agaricomycetes</taxon>
        <taxon>Agaricomycetidae</taxon>
        <taxon>Boletales</taxon>
        <taxon>Sclerodermatineae</taxon>
        <taxon>Pisolithaceae</taxon>
        <taxon>Pisolithus</taxon>
    </lineage>
</organism>